<organism evidence="2 3">
    <name type="scientific">Arabis nemorensis</name>
    <dbReference type="NCBI Taxonomy" id="586526"/>
    <lineage>
        <taxon>Eukaryota</taxon>
        <taxon>Viridiplantae</taxon>
        <taxon>Streptophyta</taxon>
        <taxon>Embryophyta</taxon>
        <taxon>Tracheophyta</taxon>
        <taxon>Spermatophyta</taxon>
        <taxon>Magnoliopsida</taxon>
        <taxon>eudicotyledons</taxon>
        <taxon>Gunneridae</taxon>
        <taxon>Pentapetalae</taxon>
        <taxon>rosids</taxon>
        <taxon>malvids</taxon>
        <taxon>Brassicales</taxon>
        <taxon>Brassicaceae</taxon>
        <taxon>Arabideae</taxon>
        <taxon>Arabis</taxon>
    </lineage>
</organism>
<dbReference type="Proteomes" id="UP000489600">
    <property type="component" value="Unassembled WGS sequence"/>
</dbReference>
<evidence type="ECO:0000313" key="2">
    <source>
        <dbReference type="EMBL" id="VVA96612.1"/>
    </source>
</evidence>
<proteinExistence type="predicted"/>
<dbReference type="GO" id="GO:0004176">
    <property type="term" value="F:ATP-dependent peptidase activity"/>
    <property type="evidence" value="ECO:0007669"/>
    <property type="project" value="InterPro"/>
</dbReference>
<comment type="caution">
    <text evidence="2">The sequence shown here is derived from an EMBL/GenBank/DDBJ whole genome shotgun (WGS) entry which is preliminary data.</text>
</comment>
<dbReference type="EMBL" id="CABITT030000003">
    <property type="protein sequence ID" value="VVA96612.1"/>
    <property type="molecule type" value="Genomic_DNA"/>
</dbReference>
<dbReference type="Gene3D" id="1.20.5.5270">
    <property type="match status" value="1"/>
</dbReference>
<evidence type="ECO:0000259" key="1">
    <source>
        <dbReference type="PROSITE" id="PS51787"/>
    </source>
</evidence>
<dbReference type="AlphaFoldDB" id="A0A565B4P5"/>
<feature type="domain" description="Lon N-terminal" evidence="1">
    <location>
        <begin position="102"/>
        <end position="308"/>
    </location>
</feature>
<dbReference type="FunFam" id="1.20.5.5270:FF:000001">
    <property type="entry name" value="Lon protease homolog, mitochondrial"/>
    <property type="match status" value="1"/>
</dbReference>
<dbReference type="Pfam" id="PF02190">
    <property type="entry name" value="LON_substr_bdg"/>
    <property type="match status" value="1"/>
</dbReference>
<dbReference type="PANTHER" id="PTHR43718:SF14">
    <property type="entry name" value="LON PROTEASE HOMOLOG 3, MITOCHONDRIAL-RELATED"/>
    <property type="match status" value="1"/>
</dbReference>
<reference evidence="2" key="1">
    <citation type="submission" date="2019-07" db="EMBL/GenBank/DDBJ databases">
        <authorList>
            <person name="Dittberner H."/>
        </authorList>
    </citation>
    <scope>NUCLEOTIDE SEQUENCE [LARGE SCALE GENOMIC DNA]</scope>
</reference>
<dbReference type="GO" id="GO:0005524">
    <property type="term" value="F:ATP binding"/>
    <property type="evidence" value="ECO:0007669"/>
    <property type="project" value="InterPro"/>
</dbReference>
<name>A0A565B4P5_9BRAS</name>
<dbReference type="InterPro" id="IPR003111">
    <property type="entry name" value="Lon_prtase_N"/>
</dbReference>
<dbReference type="GO" id="GO:0006515">
    <property type="term" value="P:protein quality control for misfolded or incompletely synthesized proteins"/>
    <property type="evidence" value="ECO:0007669"/>
    <property type="project" value="TreeGrafter"/>
</dbReference>
<gene>
    <name evidence="2" type="ORF">ANE_LOCUS7057</name>
</gene>
<dbReference type="GO" id="GO:0004252">
    <property type="term" value="F:serine-type endopeptidase activity"/>
    <property type="evidence" value="ECO:0007669"/>
    <property type="project" value="InterPro"/>
</dbReference>
<dbReference type="GO" id="GO:0007005">
    <property type="term" value="P:mitochondrion organization"/>
    <property type="evidence" value="ECO:0007669"/>
    <property type="project" value="TreeGrafter"/>
</dbReference>
<dbReference type="GO" id="GO:0003697">
    <property type="term" value="F:single-stranded DNA binding"/>
    <property type="evidence" value="ECO:0007669"/>
    <property type="project" value="TreeGrafter"/>
</dbReference>
<dbReference type="GO" id="GO:0005759">
    <property type="term" value="C:mitochondrial matrix"/>
    <property type="evidence" value="ECO:0007669"/>
    <property type="project" value="TreeGrafter"/>
</dbReference>
<accession>A0A565B4P5</accession>
<protein>
    <recommendedName>
        <fullName evidence="1">Lon N-terminal domain-containing protein</fullName>
    </recommendedName>
</protein>
<evidence type="ECO:0000313" key="3">
    <source>
        <dbReference type="Proteomes" id="UP000489600"/>
    </source>
</evidence>
<keyword evidence="3" id="KW-1185">Reference proteome</keyword>
<dbReference type="PANTHER" id="PTHR43718">
    <property type="entry name" value="LON PROTEASE"/>
    <property type="match status" value="1"/>
</dbReference>
<sequence length="388" mass="43976">MDIGISKGFDTSLVRLRSSPSYGFLPLRQNVTLNSRIFYTRASSYGAHLVASAIRVRSSPVKSPLFNQLTGSLKFGADFLSKAAGSSAIVSTNPNVEYCPTVIALPLPQKPLLPGFCMSICVKDPIVLAALEESKKSKAPYAGTFLLKDDASTRSSSTSKTENIVEKWKGQGRSRKHSCLSLFTKLAHLLSIQGNNVILIGRRRLRITELVSEEPLTVRIDHLKDKPYDKDDDVIKAKSKEVELTLKYFLNTKLRRRVQVEIYTQACSLHILALLAIAKYVRIYQPILEPESLALEKIKFRMFLKEGIVPTQESNDESSHSEKFWERIEPNKDKIPKHVLKVIEEELKNLELLDTEWNNYSVAYNYLDWLTVLPWGNVRFAICFMFMS</sequence>
<dbReference type="InterPro" id="IPR027065">
    <property type="entry name" value="Lon_Prtase"/>
</dbReference>
<dbReference type="GO" id="GO:0051131">
    <property type="term" value="P:chaperone-mediated protein complex assembly"/>
    <property type="evidence" value="ECO:0007669"/>
    <property type="project" value="TreeGrafter"/>
</dbReference>
<dbReference type="SMART" id="SM00464">
    <property type="entry name" value="LON"/>
    <property type="match status" value="1"/>
</dbReference>
<dbReference type="OrthoDB" id="1704247at2759"/>
<dbReference type="PROSITE" id="PS51787">
    <property type="entry name" value="LON_N"/>
    <property type="match status" value="1"/>
</dbReference>